<name>A0A8X6RZL9_TRICX</name>
<evidence type="ECO:0000313" key="1">
    <source>
        <dbReference type="EMBL" id="GFX99375.1"/>
    </source>
</evidence>
<evidence type="ECO:0000313" key="2">
    <source>
        <dbReference type="Proteomes" id="UP000887159"/>
    </source>
</evidence>
<comment type="caution">
    <text evidence="1">The sequence shown here is derived from an EMBL/GenBank/DDBJ whole genome shotgun (WGS) entry which is preliminary data.</text>
</comment>
<dbReference type="Proteomes" id="UP000887159">
    <property type="component" value="Unassembled WGS sequence"/>
</dbReference>
<reference evidence="1" key="1">
    <citation type="submission" date="2020-08" db="EMBL/GenBank/DDBJ databases">
        <title>Multicomponent nature underlies the extraordinary mechanical properties of spider dragline silk.</title>
        <authorList>
            <person name="Kono N."/>
            <person name="Nakamura H."/>
            <person name="Mori M."/>
            <person name="Yoshida Y."/>
            <person name="Ohtoshi R."/>
            <person name="Malay A.D."/>
            <person name="Moran D.A.P."/>
            <person name="Tomita M."/>
            <person name="Numata K."/>
            <person name="Arakawa K."/>
        </authorList>
    </citation>
    <scope>NUCLEOTIDE SEQUENCE</scope>
</reference>
<organism evidence="1 2">
    <name type="scientific">Trichonephila clavipes</name>
    <name type="common">Golden silk orbweaver</name>
    <name type="synonym">Nephila clavipes</name>
    <dbReference type="NCBI Taxonomy" id="2585209"/>
    <lineage>
        <taxon>Eukaryota</taxon>
        <taxon>Metazoa</taxon>
        <taxon>Ecdysozoa</taxon>
        <taxon>Arthropoda</taxon>
        <taxon>Chelicerata</taxon>
        <taxon>Arachnida</taxon>
        <taxon>Araneae</taxon>
        <taxon>Araneomorphae</taxon>
        <taxon>Entelegynae</taxon>
        <taxon>Araneoidea</taxon>
        <taxon>Nephilidae</taxon>
        <taxon>Trichonephila</taxon>
    </lineage>
</organism>
<dbReference type="EMBL" id="BMAU01021209">
    <property type="protein sequence ID" value="GFX99375.1"/>
    <property type="molecule type" value="Genomic_DNA"/>
</dbReference>
<dbReference type="AlphaFoldDB" id="A0A8X6RZL9"/>
<sequence length="111" mass="12570">MLQDYDTSFSRVYFSRPRLFRPPLPSFRPFSPPSLPDPFSLYRLSFDLLPGAGSSSLHAPPKSKICPLCLILPFQTPGTENSQTVKQKIHKQNTQQLQQSKVLMIVLVKVP</sequence>
<proteinExistence type="predicted"/>
<keyword evidence="2" id="KW-1185">Reference proteome</keyword>
<accession>A0A8X6RZL9</accession>
<protein>
    <submittedName>
        <fullName evidence="1">Uncharacterized protein</fullName>
    </submittedName>
</protein>
<gene>
    <name evidence="1" type="ORF">TNCV_1550391</name>
</gene>